<accession>A0A4E0R9R5</accession>
<dbReference type="GO" id="GO:0015918">
    <property type="term" value="P:sterol transport"/>
    <property type="evidence" value="ECO:0007669"/>
    <property type="project" value="InterPro"/>
</dbReference>
<comment type="subcellular location">
    <subcellularLocation>
        <location evidence="1">Secreted</location>
    </subcellularLocation>
</comment>
<dbReference type="SUPFAM" id="SSF81296">
    <property type="entry name" value="E set domains"/>
    <property type="match status" value="1"/>
</dbReference>
<protein>
    <submittedName>
        <fullName evidence="6">Epididymal secretory protein E1</fullName>
    </submittedName>
</protein>
<dbReference type="EMBL" id="JXXN02008442">
    <property type="protein sequence ID" value="THD18808.1"/>
    <property type="molecule type" value="Genomic_DNA"/>
</dbReference>
<keyword evidence="3" id="KW-0964">Secreted</keyword>
<keyword evidence="4" id="KW-0732">Signal</keyword>
<dbReference type="FunFam" id="2.60.40.770:FF:000001">
    <property type="entry name" value="NPC intracellular cholesterol transporter 2"/>
    <property type="match status" value="1"/>
</dbReference>
<feature type="signal peptide" evidence="4">
    <location>
        <begin position="1"/>
        <end position="21"/>
    </location>
</feature>
<dbReference type="GO" id="GO:0032934">
    <property type="term" value="F:sterol binding"/>
    <property type="evidence" value="ECO:0007669"/>
    <property type="project" value="InterPro"/>
</dbReference>
<keyword evidence="7" id="KW-1185">Reference proteome</keyword>
<dbReference type="PANTHER" id="PTHR11306">
    <property type="entry name" value="NIEMANN PICK TYPE C2 PROTEIN NPC2-RELATED"/>
    <property type="match status" value="1"/>
</dbReference>
<comment type="similarity">
    <text evidence="2">Belongs to the NPC2 family.</text>
</comment>
<dbReference type="AlphaFoldDB" id="A0A4E0R9R5"/>
<organism evidence="6 7">
    <name type="scientific">Fasciola hepatica</name>
    <name type="common">Liver fluke</name>
    <dbReference type="NCBI Taxonomy" id="6192"/>
    <lineage>
        <taxon>Eukaryota</taxon>
        <taxon>Metazoa</taxon>
        <taxon>Spiralia</taxon>
        <taxon>Lophotrochozoa</taxon>
        <taxon>Platyhelminthes</taxon>
        <taxon>Trematoda</taxon>
        <taxon>Digenea</taxon>
        <taxon>Plagiorchiida</taxon>
        <taxon>Echinostomata</taxon>
        <taxon>Echinostomatoidea</taxon>
        <taxon>Fasciolidae</taxon>
        <taxon>Fasciola</taxon>
    </lineage>
</organism>
<reference evidence="6" key="1">
    <citation type="submission" date="2019-03" db="EMBL/GenBank/DDBJ databases">
        <title>Improved annotation for the trematode Fasciola hepatica.</title>
        <authorList>
            <person name="Choi Y.-J."/>
            <person name="Martin J."/>
            <person name="Mitreva M."/>
        </authorList>
    </citation>
    <scope>NUCLEOTIDE SEQUENCE [LARGE SCALE GENOMIC DNA]</scope>
</reference>
<evidence type="ECO:0000256" key="4">
    <source>
        <dbReference type="SAM" id="SignalP"/>
    </source>
</evidence>
<dbReference type="PANTHER" id="PTHR11306:SF68">
    <property type="entry name" value="NPC INTRACELLULAR CHOLESTEROL TRANSPORTER 2"/>
    <property type="match status" value="1"/>
</dbReference>
<dbReference type="InterPro" id="IPR003172">
    <property type="entry name" value="ML_dom"/>
</dbReference>
<dbReference type="GO" id="GO:0005576">
    <property type="term" value="C:extracellular region"/>
    <property type="evidence" value="ECO:0007669"/>
    <property type="project" value="UniProtKB-SubCell"/>
</dbReference>
<dbReference type="SMART" id="SM00737">
    <property type="entry name" value="ML"/>
    <property type="match status" value="1"/>
</dbReference>
<name>A0A4E0R9R5_FASHE</name>
<sequence>MMRIQSIVTLTFLVCIVTSFGLETVQFVDCGSKRGQLINVTVTPCDTTPCSLYRGEKAQVSITFQPHENITTGTASVRGIFAHIPIPIPLADNDLCKFTNPQCEIPAQTEAIYTYDLPISKYYPRLHIKLRWE</sequence>
<evidence type="ECO:0000256" key="3">
    <source>
        <dbReference type="ARBA" id="ARBA00022525"/>
    </source>
</evidence>
<gene>
    <name evidence="6" type="ORF">D915_010479</name>
</gene>
<proteinExistence type="inferred from homology"/>
<comment type="caution">
    <text evidence="6">The sequence shown here is derived from an EMBL/GenBank/DDBJ whole genome shotgun (WGS) entry which is preliminary data.</text>
</comment>
<evidence type="ECO:0000313" key="7">
    <source>
        <dbReference type="Proteomes" id="UP000230066"/>
    </source>
</evidence>
<feature type="non-terminal residue" evidence="6">
    <location>
        <position position="133"/>
    </location>
</feature>
<feature type="domain" description="MD-2-related lipid-recognition" evidence="5">
    <location>
        <begin position="27"/>
        <end position="133"/>
    </location>
</feature>
<evidence type="ECO:0000256" key="1">
    <source>
        <dbReference type="ARBA" id="ARBA00004613"/>
    </source>
</evidence>
<evidence type="ECO:0000313" key="6">
    <source>
        <dbReference type="EMBL" id="THD18808.1"/>
    </source>
</evidence>
<feature type="chain" id="PRO_5020027843" evidence="4">
    <location>
        <begin position="22"/>
        <end position="133"/>
    </location>
</feature>
<dbReference type="Proteomes" id="UP000230066">
    <property type="component" value="Unassembled WGS sequence"/>
</dbReference>
<dbReference type="InterPro" id="IPR014756">
    <property type="entry name" value="Ig_E-set"/>
</dbReference>
<dbReference type="Gene3D" id="2.60.40.770">
    <property type="match status" value="1"/>
</dbReference>
<evidence type="ECO:0000256" key="2">
    <source>
        <dbReference type="ARBA" id="ARBA00006370"/>
    </source>
</evidence>
<dbReference type="Pfam" id="PF02221">
    <property type="entry name" value="E1_DerP2_DerF2"/>
    <property type="match status" value="1"/>
</dbReference>
<evidence type="ECO:0000259" key="5">
    <source>
        <dbReference type="SMART" id="SM00737"/>
    </source>
</evidence>
<dbReference type="InterPro" id="IPR039670">
    <property type="entry name" value="NPC2-like"/>
</dbReference>